<dbReference type="SUPFAM" id="SSF160996">
    <property type="entry name" value="HI0933 insert domain-like"/>
    <property type="match status" value="1"/>
</dbReference>
<sequence>MFDVIIIGAGASGLVSAIVSARRGKKVLLLEKNKRVGKKLLATGNGRCNISNQKPNSNRFHSKNRYFIEQLLEGYNYQSIKKFFKSIGLELIEGKEGKVFPMSLQALSVVDILEAECEQLGVKTICSYHVNKVVNNSSGYLVDSFCSSKLIIATGHISAPLLGGVDDGIEFAKSFGHKIVNSFPSLVQLTSPMKNLKQLSGVKVESRVGCGAIQKRGDVLFTSYGISGLAILDISREVVQKLRKNKIVELEIDLMPKMSREQLFSLMKKSLVKRSQKPITIWLQGFIHKKLITPILEPLKLQNKTVGSITSNIENLEKIVKEIKCFKFKVDGSRGYKGAEVATGGVDTQYINPKTMESKRLKGLYFIGEVLDVDGDRGGFNLHFAWVCGIRAGESI</sequence>
<evidence type="ECO:0000313" key="6">
    <source>
        <dbReference type="EMBL" id="SFV53068.1"/>
    </source>
</evidence>
<accession>A0A1W1BHU9</accession>
<dbReference type="SUPFAM" id="SSF51905">
    <property type="entry name" value="FAD/NAD(P)-binding domain"/>
    <property type="match status" value="1"/>
</dbReference>
<reference evidence="6" key="1">
    <citation type="submission" date="2016-10" db="EMBL/GenBank/DDBJ databases">
        <authorList>
            <person name="de Groot N.N."/>
        </authorList>
    </citation>
    <scope>NUCLEOTIDE SEQUENCE</scope>
</reference>
<gene>
    <name evidence="6" type="ORF">MNB_SV-12-650</name>
</gene>
<dbReference type="PRINTS" id="PR00411">
    <property type="entry name" value="PNDRDTASEI"/>
</dbReference>
<evidence type="ECO:0000259" key="5">
    <source>
        <dbReference type="Pfam" id="PF22780"/>
    </source>
</evidence>
<evidence type="ECO:0000256" key="2">
    <source>
        <dbReference type="ARBA" id="ARBA00022630"/>
    </source>
</evidence>
<dbReference type="PANTHER" id="PTHR42887">
    <property type="entry name" value="OS12G0638800 PROTEIN"/>
    <property type="match status" value="1"/>
</dbReference>
<dbReference type="EMBL" id="FPHE01000039">
    <property type="protein sequence ID" value="SFV53068.1"/>
    <property type="molecule type" value="Genomic_DNA"/>
</dbReference>
<dbReference type="Gene3D" id="1.10.8.260">
    <property type="entry name" value="HI0933 insert domain-like"/>
    <property type="match status" value="1"/>
</dbReference>
<evidence type="ECO:0000256" key="1">
    <source>
        <dbReference type="ARBA" id="ARBA00001974"/>
    </source>
</evidence>
<evidence type="ECO:0000259" key="4">
    <source>
        <dbReference type="Pfam" id="PF03486"/>
    </source>
</evidence>
<dbReference type="AlphaFoldDB" id="A0A1W1BHU9"/>
<organism evidence="6">
    <name type="scientific">hydrothermal vent metagenome</name>
    <dbReference type="NCBI Taxonomy" id="652676"/>
    <lineage>
        <taxon>unclassified sequences</taxon>
        <taxon>metagenomes</taxon>
        <taxon>ecological metagenomes</taxon>
    </lineage>
</organism>
<dbReference type="Gene3D" id="3.50.50.60">
    <property type="entry name" value="FAD/NAD(P)-binding domain"/>
    <property type="match status" value="1"/>
</dbReference>
<feature type="domain" description="RsdA/BaiN/AoA(So)-like Rossmann fold-like" evidence="4">
    <location>
        <begin position="3"/>
        <end position="394"/>
    </location>
</feature>
<dbReference type="Gene3D" id="2.40.30.10">
    <property type="entry name" value="Translation factors"/>
    <property type="match status" value="1"/>
</dbReference>
<comment type="cofactor">
    <cofactor evidence="1">
        <name>FAD</name>
        <dbReference type="ChEBI" id="CHEBI:57692"/>
    </cofactor>
</comment>
<proteinExistence type="predicted"/>
<keyword evidence="3" id="KW-0274">FAD</keyword>
<dbReference type="InterPro" id="IPR057661">
    <property type="entry name" value="RsdA/BaiN/AoA(So)_Rossmann"/>
</dbReference>
<dbReference type="PANTHER" id="PTHR42887:SF2">
    <property type="entry name" value="OS12G0638800 PROTEIN"/>
    <property type="match status" value="1"/>
</dbReference>
<dbReference type="Pfam" id="PF22780">
    <property type="entry name" value="HI0933_like_1st"/>
    <property type="match status" value="1"/>
</dbReference>
<feature type="domain" description="RsdA/BaiN/AoA(So)-like insert" evidence="5">
    <location>
        <begin position="184"/>
        <end position="341"/>
    </location>
</feature>
<dbReference type="NCBIfam" id="TIGR00275">
    <property type="entry name" value="aminoacetone oxidase family FAD-binding enzyme"/>
    <property type="match status" value="1"/>
</dbReference>
<dbReference type="InterPro" id="IPR055178">
    <property type="entry name" value="RsdA/BaiN/AoA(So)-like_dom"/>
</dbReference>
<protein>
    <submittedName>
        <fullName evidence="6">NAD(FAD)-utilizing dehydrogenases</fullName>
    </submittedName>
</protein>
<dbReference type="InterPro" id="IPR004792">
    <property type="entry name" value="BaiN-like"/>
</dbReference>
<evidence type="ECO:0000256" key="3">
    <source>
        <dbReference type="ARBA" id="ARBA00022827"/>
    </source>
</evidence>
<dbReference type="InterPro" id="IPR036188">
    <property type="entry name" value="FAD/NAD-bd_sf"/>
</dbReference>
<keyword evidence="2" id="KW-0285">Flavoprotein</keyword>
<dbReference type="PRINTS" id="PR00368">
    <property type="entry name" value="FADPNR"/>
</dbReference>
<dbReference type="Pfam" id="PF03486">
    <property type="entry name" value="HI0933_like"/>
    <property type="match status" value="1"/>
</dbReference>
<dbReference type="InterPro" id="IPR023166">
    <property type="entry name" value="BaiN-like_dom_sf"/>
</dbReference>
<name>A0A1W1BHU9_9ZZZZ</name>